<accession>A0ABR0ETY8</accession>
<dbReference type="Proteomes" id="UP001305779">
    <property type="component" value="Unassembled WGS sequence"/>
</dbReference>
<evidence type="ECO:0000259" key="7">
    <source>
        <dbReference type="PROSITE" id="PS50850"/>
    </source>
</evidence>
<dbReference type="PROSITE" id="PS50850">
    <property type="entry name" value="MFS"/>
    <property type="match status" value="1"/>
</dbReference>
<dbReference type="InterPro" id="IPR036259">
    <property type="entry name" value="MFS_trans_sf"/>
</dbReference>
<dbReference type="Gene3D" id="1.20.1250.20">
    <property type="entry name" value="MFS general substrate transporter like domains"/>
    <property type="match status" value="2"/>
</dbReference>
<protein>
    <recommendedName>
        <fullName evidence="7">Major facilitator superfamily (MFS) profile domain-containing protein</fullName>
    </recommendedName>
</protein>
<evidence type="ECO:0000256" key="2">
    <source>
        <dbReference type="ARBA" id="ARBA00022448"/>
    </source>
</evidence>
<proteinExistence type="predicted"/>
<dbReference type="SUPFAM" id="SSF103473">
    <property type="entry name" value="MFS general substrate transporter"/>
    <property type="match status" value="1"/>
</dbReference>
<keyword evidence="3 6" id="KW-0812">Transmembrane</keyword>
<feature type="transmembrane region" description="Helical" evidence="6">
    <location>
        <begin position="389"/>
        <end position="410"/>
    </location>
</feature>
<name>A0ABR0ETY8_ZASCE</name>
<dbReference type="PANTHER" id="PTHR43791">
    <property type="entry name" value="PERMEASE-RELATED"/>
    <property type="match status" value="1"/>
</dbReference>
<comment type="subcellular location">
    <subcellularLocation>
        <location evidence="1">Membrane</location>
        <topology evidence="1">Multi-pass membrane protein</topology>
    </subcellularLocation>
</comment>
<dbReference type="InterPro" id="IPR011701">
    <property type="entry name" value="MFS"/>
</dbReference>
<evidence type="ECO:0000256" key="6">
    <source>
        <dbReference type="SAM" id="Phobius"/>
    </source>
</evidence>
<feature type="domain" description="Major facilitator superfamily (MFS) profile" evidence="7">
    <location>
        <begin position="65"/>
        <end position="475"/>
    </location>
</feature>
<keyword evidence="5 6" id="KW-0472">Membrane</keyword>
<reference evidence="8 9" key="1">
    <citation type="journal article" date="2023" name="G3 (Bethesda)">
        <title>A chromosome-level genome assembly of Zasmidium syzygii isolated from banana leaves.</title>
        <authorList>
            <person name="van Westerhoven A.C."/>
            <person name="Mehrabi R."/>
            <person name="Talebi R."/>
            <person name="Steentjes M.B.F."/>
            <person name="Corcolon B."/>
            <person name="Chong P.A."/>
            <person name="Kema G.H.J."/>
            <person name="Seidl M.F."/>
        </authorList>
    </citation>
    <scope>NUCLEOTIDE SEQUENCE [LARGE SCALE GENOMIC DNA]</scope>
    <source>
        <strain evidence="8 9">P124</strain>
    </source>
</reference>
<dbReference type="InterPro" id="IPR020846">
    <property type="entry name" value="MFS_dom"/>
</dbReference>
<gene>
    <name evidence="8" type="ORF">PRZ48_005209</name>
</gene>
<dbReference type="Pfam" id="PF06985">
    <property type="entry name" value="HET"/>
    <property type="match status" value="1"/>
</dbReference>
<keyword evidence="4 6" id="KW-1133">Transmembrane helix</keyword>
<sequence>MAEITKEKEIGASTSPALSDVEIGEIKDVKNADAALDFLRHEEGGVREMTLEDERKLRRKIDWMIVPLMWCCYCLQYLDKTLINYANVMGLEEDTNMTKDQFSNLALIFYVSYLAFEFPHGYAMQRLPTAKYLGAMVFLWGVIVTVTSACKSYPALVATRVLLGVFESAVAPSLILITSMWYKRNEQPPRVGLWYLGTGTGTVIGSLISFGFQHVTNRTFYSWQIMFLTVGLVTCAVGILVFFLLPDNPMKSRLTHEEKVWAIERLRENQTGIENIHFKPGQVAECFLDPQTWLLALICCSSSVPNGAVSSFQATIIKSFGYDSKQTALLSIPSGAVNSIAILSSTYLAGRYNQRGIQIIALLVPGILGGALMAFLPDTNKPGKLIGNYLTNVIGASLPLLYSWVSANYAGHTKKVTMNALLLISFCVGNIIGPLTFRGQDAPGYVPAKITIIVTCAAAIGFTVVLWFYYVGVNRRRDAKMEEGEGVQRGDVAFADMTDLKNKAFRYRLPNHSPYTTLDSSKKEIRLVTIAPNSDLAAPIQCDLSTVRLSSRPSYTALSYVWGQRFFPIYILLDGQNVKITLNLFAALRRLRNPSWPCIFWIDALCINQEDKAERASQVAMMREIYGSAAETVVWLGENSGSGLAMELIRNFPGDGEYHDMLKLGCDTWYARHWDALHSMLEASYWERCWTLQEIIVSENITIMYGDESTSWDRLNFLRSLSHNDRLPAACQSVVCSYFQRVAATNAWYSNFRAGQSMSMHEALLLTDYRRSGEESDKVFSLLGLVDSCGIEPTYTTDAIDVYRRTVQRIVEMEESLEVLSSVCALRNEYLFERIEKVSRRYCGSQESNELSTATSCVSGISREESGLLEHLLDTALSSWNTQADSTSDSVAISSWAFPPGYQWKIRRHMYTEIGTRPQDRIIPFGATGNSKPGVNISGAVAELRGALLSSILPSPHSEASGSKIKYLSSKREEVQLPEQGKRLEEVCRPLWQRFINQATTPTPGTNSWTSVYGNPLQSFRAFQQTLLLGADDNGAKCHKPFFDNPFWAHLFAWTGIESSNADFDHGPLHAITHLIFQRTLNSRSFFVTESGYMGFASMEVAAGDVVCLLRGGPTPYVLRRYDVHGIMEGEAWSGLEDSLETIRII</sequence>
<dbReference type="InterPro" id="IPR010730">
    <property type="entry name" value="HET"/>
</dbReference>
<evidence type="ECO:0000256" key="5">
    <source>
        <dbReference type="ARBA" id="ARBA00023136"/>
    </source>
</evidence>
<dbReference type="Pfam" id="PF07690">
    <property type="entry name" value="MFS_1"/>
    <property type="match status" value="1"/>
</dbReference>
<feature type="transmembrane region" description="Helical" evidence="6">
    <location>
        <begin position="221"/>
        <end position="245"/>
    </location>
</feature>
<organism evidence="8 9">
    <name type="scientific">Zasmidium cellare</name>
    <name type="common">Wine cellar mold</name>
    <name type="synonym">Racodium cellare</name>
    <dbReference type="NCBI Taxonomy" id="395010"/>
    <lineage>
        <taxon>Eukaryota</taxon>
        <taxon>Fungi</taxon>
        <taxon>Dikarya</taxon>
        <taxon>Ascomycota</taxon>
        <taxon>Pezizomycotina</taxon>
        <taxon>Dothideomycetes</taxon>
        <taxon>Dothideomycetidae</taxon>
        <taxon>Mycosphaerellales</taxon>
        <taxon>Mycosphaerellaceae</taxon>
        <taxon>Zasmidium</taxon>
    </lineage>
</organism>
<evidence type="ECO:0000313" key="9">
    <source>
        <dbReference type="Proteomes" id="UP001305779"/>
    </source>
</evidence>
<evidence type="ECO:0000256" key="1">
    <source>
        <dbReference type="ARBA" id="ARBA00004141"/>
    </source>
</evidence>
<dbReference type="PANTHER" id="PTHR43791:SF40">
    <property type="entry name" value="THIAMINE PATHWAY TRANSPORTER THI73"/>
    <property type="match status" value="1"/>
</dbReference>
<comment type="caution">
    <text evidence="8">The sequence shown here is derived from an EMBL/GenBank/DDBJ whole genome shotgun (WGS) entry which is preliminary data.</text>
</comment>
<feature type="transmembrane region" description="Helical" evidence="6">
    <location>
        <begin position="161"/>
        <end position="181"/>
    </location>
</feature>
<feature type="transmembrane region" description="Helical" evidence="6">
    <location>
        <begin position="416"/>
        <end position="437"/>
    </location>
</feature>
<evidence type="ECO:0000313" key="8">
    <source>
        <dbReference type="EMBL" id="KAK4504293.1"/>
    </source>
</evidence>
<dbReference type="CDD" id="cd17327">
    <property type="entry name" value="MFS_FEN2_like"/>
    <property type="match status" value="1"/>
</dbReference>
<feature type="transmembrane region" description="Helical" evidence="6">
    <location>
        <begin position="449"/>
        <end position="470"/>
    </location>
</feature>
<feature type="transmembrane region" description="Helical" evidence="6">
    <location>
        <begin position="101"/>
        <end position="118"/>
    </location>
</feature>
<keyword evidence="9" id="KW-1185">Reference proteome</keyword>
<evidence type="ECO:0000256" key="3">
    <source>
        <dbReference type="ARBA" id="ARBA00022692"/>
    </source>
</evidence>
<feature type="transmembrane region" description="Helical" evidence="6">
    <location>
        <begin position="193"/>
        <end position="215"/>
    </location>
</feature>
<dbReference type="EMBL" id="JAXOVC010000003">
    <property type="protein sequence ID" value="KAK4504293.1"/>
    <property type="molecule type" value="Genomic_DNA"/>
</dbReference>
<keyword evidence="2" id="KW-0813">Transport</keyword>
<feature type="transmembrane region" description="Helical" evidence="6">
    <location>
        <begin position="356"/>
        <end position="377"/>
    </location>
</feature>
<evidence type="ECO:0000256" key="4">
    <source>
        <dbReference type="ARBA" id="ARBA00022989"/>
    </source>
</evidence>